<keyword evidence="1" id="KW-0175">Coiled coil</keyword>
<feature type="region of interest" description="Disordered" evidence="2">
    <location>
        <begin position="114"/>
        <end position="148"/>
    </location>
</feature>
<proteinExistence type="predicted"/>
<dbReference type="EMBL" id="JAACJL010000058">
    <property type="protein sequence ID" value="KAF4610480.1"/>
    <property type="molecule type" value="Genomic_DNA"/>
</dbReference>
<organism evidence="3 4">
    <name type="scientific">Agrocybe pediades</name>
    <dbReference type="NCBI Taxonomy" id="84607"/>
    <lineage>
        <taxon>Eukaryota</taxon>
        <taxon>Fungi</taxon>
        <taxon>Dikarya</taxon>
        <taxon>Basidiomycota</taxon>
        <taxon>Agaricomycotina</taxon>
        <taxon>Agaricomycetes</taxon>
        <taxon>Agaricomycetidae</taxon>
        <taxon>Agaricales</taxon>
        <taxon>Agaricineae</taxon>
        <taxon>Strophariaceae</taxon>
        <taxon>Agrocybe</taxon>
    </lineage>
</organism>
<name>A0A8H4QGQ2_9AGAR</name>
<feature type="compositionally biased region" description="Polar residues" evidence="2">
    <location>
        <begin position="273"/>
        <end position="282"/>
    </location>
</feature>
<evidence type="ECO:0000313" key="4">
    <source>
        <dbReference type="Proteomes" id="UP000521872"/>
    </source>
</evidence>
<feature type="region of interest" description="Disordered" evidence="2">
    <location>
        <begin position="538"/>
        <end position="563"/>
    </location>
</feature>
<reference evidence="3 4" key="1">
    <citation type="submission" date="2019-12" db="EMBL/GenBank/DDBJ databases">
        <authorList>
            <person name="Floudas D."/>
            <person name="Bentzer J."/>
            <person name="Ahren D."/>
            <person name="Johansson T."/>
            <person name="Persson P."/>
            <person name="Tunlid A."/>
        </authorList>
    </citation>
    <scope>NUCLEOTIDE SEQUENCE [LARGE SCALE GENOMIC DNA]</scope>
    <source>
        <strain evidence="3 4">CBS 102.39</strain>
    </source>
</reference>
<evidence type="ECO:0000313" key="3">
    <source>
        <dbReference type="EMBL" id="KAF4610480.1"/>
    </source>
</evidence>
<dbReference type="AlphaFoldDB" id="A0A8H4QGQ2"/>
<feature type="region of interest" description="Disordered" evidence="2">
    <location>
        <begin position="267"/>
        <end position="317"/>
    </location>
</feature>
<protein>
    <submittedName>
        <fullName evidence="3">Uncharacterized protein</fullName>
    </submittedName>
</protein>
<feature type="compositionally biased region" description="Polar residues" evidence="2">
    <location>
        <begin position="300"/>
        <end position="317"/>
    </location>
</feature>
<feature type="coiled-coil region" evidence="1">
    <location>
        <begin position="169"/>
        <end position="238"/>
    </location>
</feature>
<evidence type="ECO:0000256" key="1">
    <source>
        <dbReference type="SAM" id="Coils"/>
    </source>
</evidence>
<sequence length="618" mass="66098">MPPKPITVTNSTSSSHHQPSSDSYLEIQPRRGDVNRDGYNEYHRVEFEAPLSAEIEEGGVEKQQSLHLAAQQLAPHGRFSIDLSLELERELADMESPPVTPAYTTATMKTARDAGLEETGDPASSRKSHARTTSTRERHAHRSESFSSVVSGVASSELSPDPEILTHIVTQLRQSLADMTKERDDLVKMMAEANMREAETQDALQAMTDKATAAEEERSELKKKMKEDEEQIVMLRAKVEESRRGLMRLQTENRRQSMTPIDINRASAGPLSSFMSPPSSKRASFVPLTGSRPNGHRRISSVSDSFGTIPTPELTPSPNVHAFNIASAEAALSGRRTSGFYGRPAELDAPPSSVESSPGSSAAPAANSAELEQLRKELLALKDELQTAKHDLVEAKEAKEASETCVTALREFIAENSIGSGGAVSNIKLPPPPTMTTGQEELAESKKTGTGWGFKLWGNTTGVDSPLRSSAAVPQSAALPMASPMVNSSMNPPSSAVPIGAAPLSRKLGGFFSSKSSISSNHSREQSLPAPLQLPQLQTNAASSHRDSMHSYSDASSIAEPVSPGSDLHGLGTAGYAKTAAGGMVRGEEVMVHTHELTALDGTPVRVSVSAVDLDGLR</sequence>
<feature type="compositionally biased region" description="Low complexity" evidence="2">
    <location>
        <begin position="349"/>
        <end position="369"/>
    </location>
</feature>
<comment type="caution">
    <text evidence="3">The sequence shown here is derived from an EMBL/GenBank/DDBJ whole genome shotgun (WGS) entry which is preliminary data.</text>
</comment>
<gene>
    <name evidence="3" type="ORF">D9613_006763</name>
</gene>
<evidence type="ECO:0000256" key="2">
    <source>
        <dbReference type="SAM" id="MobiDB-lite"/>
    </source>
</evidence>
<keyword evidence="4" id="KW-1185">Reference proteome</keyword>
<feature type="compositionally biased region" description="Low complexity" evidence="2">
    <location>
        <begin position="11"/>
        <end position="23"/>
    </location>
</feature>
<feature type="region of interest" description="Disordered" evidence="2">
    <location>
        <begin position="339"/>
        <end position="369"/>
    </location>
</feature>
<feature type="region of interest" description="Disordered" evidence="2">
    <location>
        <begin position="1"/>
        <end position="39"/>
    </location>
</feature>
<dbReference type="Proteomes" id="UP000521872">
    <property type="component" value="Unassembled WGS sequence"/>
</dbReference>
<accession>A0A8H4QGQ2</accession>
<feature type="compositionally biased region" description="Basic and acidic residues" evidence="2">
    <location>
        <begin position="28"/>
        <end position="39"/>
    </location>
</feature>